<proteinExistence type="predicted"/>
<evidence type="ECO:0000313" key="2">
    <source>
        <dbReference type="EMBL" id="CBY12152.1"/>
    </source>
</evidence>
<feature type="transmembrane region" description="Helical" evidence="1">
    <location>
        <begin position="302"/>
        <end position="324"/>
    </location>
</feature>
<dbReference type="OrthoDB" id="301415at2759"/>
<accession>E4XQR6</accession>
<dbReference type="Proteomes" id="UP000001307">
    <property type="component" value="Unassembled WGS sequence"/>
</dbReference>
<dbReference type="GO" id="GO:0005886">
    <property type="term" value="C:plasma membrane"/>
    <property type="evidence" value="ECO:0007669"/>
    <property type="project" value="TreeGrafter"/>
</dbReference>
<dbReference type="InParanoid" id="E4XQR6"/>
<evidence type="ECO:0000313" key="3">
    <source>
        <dbReference type="Proteomes" id="UP000001307"/>
    </source>
</evidence>
<dbReference type="PANTHER" id="PTHR13800">
    <property type="entry name" value="TRANSIENT RECEPTOR POTENTIAL CATION CHANNEL, SUBFAMILY M, MEMBER 6"/>
    <property type="match status" value="1"/>
</dbReference>
<dbReference type="GO" id="GO:0005261">
    <property type="term" value="F:monoatomic cation channel activity"/>
    <property type="evidence" value="ECO:0007669"/>
    <property type="project" value="TreeGrafter"/>
</dbReference>
<evidence type="ECO:0000256" key="1">
    <source>
        <dbReference type="SAM" id="Phobius"/>
    </source>
</evidence>
<feature type="transmembrane region" description="Helical" evidence="1">
    <location>
        <begin position="98"/>
        <end position="115"/>
    </location>
</feature>
<keyword evidence="1" id="KW-1133">Transmembrane helix</keyword>
<keyword evidence="1" id="KW-0472">Membrane</keyword>
<gene>
    <name evidence="2" type="ORF">GSOID_T00018025001</name>
</gene>
<feature type="transmembrane region" description="Helical" evidence="1">
    <location>
        <begin position="121"/>
        <end position="139"/>
    </location>
</feature>
<keyword evidence="3" id="KW-1185">Reference proteome</keyword>
<reference evidence="2" key="1">
    <citation type="journal article" date="2010" name="Science">
        <title>Plasticity of animal genome architecture unmasked by rapid evolution of a pelagic tunicate.</title>
        <authorList>
            <person name="Denoeud F."/>
            <person name="Henriet S."/>
            <person name="Mungpakdee S."/>
            <person name="Aury J.M."/>
            <person name="Da Silva C."/>
            <person name="Brinkmann H."/>
            <person name="Mikhaleva J."/>
            <person name="Olsen L.C."/>
            <person name="Jubin C."/>
            <person name="Canestro C."/>
            <person name="Bouquet J.M."/>
            <person name="Danks G."/>
            <person name="Poulain J."/>
            <person name="Campsteijn C."/>
            <person name="Adamski M."/>
            <person name="Cross I."/>
            <person name="Yadetie F."/>
            <person name="Muffato M."/>
            <person name="Louis A."/>
            <person name="Butcher S."/>
            <person name="Tsagkogeorga G."/>
            <person name="Konrad A."/>
            <person name="Singh S."/>
            <person name="Jensen M.F."/>
            <person name="Cong E.H."/>
            <person name="Eikeseth-Otteraa H."/>
            <person name="Noel B."/>
            <person name="Anthouard V."/>
            <person name="Porcel B.M."/>
            <person name="Kachouri-Lafond R."/>
            <person name="Nishino A."/>
            <person name="Ugolini M."/>
            <person name="Chourrout P."/>
            <person name="Nishida H."/>
            <person name="Aasland R."/>
            <person name="Huzurbazar S."/>
            <person name="Westhof E."/>
            <person name="Delsuc F."/>
            <person name="Lehrach H."/>
            <person name="Reinhardt R."/>
            <person name="Weissenbach J."/>
            <person name="Roy S.W."/>
            <person name="Artiguenave F."/>
            <person name="Postlethwait J.H."/>
            <person name="Manak J.R."/>
            <person name="Thompson E.M."/>
            <person name="Jaillon O."/>
            <person name="Du Pasquier L."/>
            <person name="Boudinot P."/>
            <person name="Liberles D.A."/>
            <person name="Volff J.N."/>
            <person name="Philippe H."/>
            <person name="Lenhard B."/>
            <person name="Roest Crollius H."/>
            <person name="Wincker P."/>
            <person name="Chourrout D."/>
        </authorList>
    </citation>
    <scope>NUCLEOTIDE SEQUENCE [LARGE SCALE GENOMIC DNA]</scope>
</reference>
<sequence>MSGDTRKGLNRIFEDPFNILYLASFVLASIAGILRFGIWLAIPHETYETYEALGPSYSWGNNCPPRIIGAQALKNVRTKDIIGGEGIDIDEYLKWAQVLYCCSFALIGLNLAQFMRIHPNLGPLVISLGLSILHPGFIFTKLSFKPFFAIFGETFKSETSTYAHENVKACAASQIIIPTPNSSLVHNAGNIGILHLQAREDEHEFEPTSLFYDIPFYKPTQLYKEDELEISINGLIRLGDFKQTLFANRMNFTEDDLLYHGVPNFLAAGSNFSDDQLFIPRQPDIFNPIFPRCPERHWFNSILLMCYMMLVAVLLINLLVAMFATTYNRIHESSEQIWRRQRYELLLDYYNNPGRPVTPPFSLLLSIYWLIKYVVLRFKNVSEVNARKTILYPRIFGQHFLRLPREEPTSPEMAMPNEFAQIFHLLDTVEQKIVKGMHFRPIDLMSETRNAHSRVVELAQMANEVEKELFREF</sequence>
<dbReference type="EMBL" id="FN653108">
    <property type="protein sequence ID" value="CBY12152.1"/>
    <property type="molecule type" value="Genomic_DNA"/>
</dbReference>
<feature type="transmembrane region" description="Helical" evidence="1">
    <location>
        <begin position="20"/>
        <end position="42"/>
    </location>
</feature>
<keyword evidence="1" id="KW-0812">Transmembrane</keyword>
<dbReference type="PANTHER" id="PTHR13800:SF1">
    <property type="entry name" value="TRANSIENT RECEPTOR POTENTIAL CATION CHANNEL TRPM"/>
    <property type="match status" value="1"/>
</dbReference>
<dbReference type="InterPro" id="IPR050927">
    <property type="entry name" value="TRPM"/>
</dbReference>
<dbReference type="AlphaFoldDB" id="E4XQR6"/>
<protein>
    <submittedName>
        <fullName evidence="2">Uncharacterized protein</fullName>
    </submittedName>
</protein>
<name>E4XQR6_OIKDI</name>
<organism evidence="2">
    <name type="scientific">Oikopleura dioica</name>
    <name type="common">Tunicate</name>
    <dbReference type="NCBI Taxonomy" id="34765"/>
    <lineage>
        <taxon>Eukaryota</taxon>
        <taxon>Metazoa</taxon>
        <taxon>Chordata</taxon>
        <taxon>Tunicata</taxon>
        <taxon>Appendicularia</taxon>
        <taxon>Copelata</taxon>
        <taxon>Oikopleuridae</taxon>
        <taxon>Oikopleura</taxon>
    </lineage>
</organism>
<dbReference type="GO" id="GO:0030001">
    <property type="term" value="P:metal ion transport"/>
    <property type="evidence" value="ECO:0007669"/>
    <property type="project" value="TreeGrafter"/>
</dbReference>